<comment type="caution">
    <text evidence="7">The sequence shown here is derived from an EMBL/GenBank/DDBJ whole genome shotgun (WGS) entry which is preliminary data.</text>
</comment>
<dbReference type="InterPro" id="IPR011583">
    <property type="entry name" value="Chitinase_II/V-like_cat"/>
</dbReference>
<dbReference type="SUPFAM" id="SSF88713">
    <property type="entry name" value="Glycoside hydrolase/deacetylase"/>
    <property type="match status" value="1"/>
</dbReference>
<feature type="transmembrane region" description="Helical" evidence="4">
    <location>
        <begin position="712"/>
        <end position="737"/>
    </location>
</feature>
<dbReference type="InterPro" id="IPR011330">
    <property type="entry name" value="Glyco_hydro/deAcase_b/a-brl"/>
</dbReference>
<dbReference type="InterPro" id="IPR001223">
    <property type="entry name" value="Glyco_hydro18_cat"/>
</dbReference>
<keyword evidence="4" id="KW-1133">Transmembrane helix</keyword>
<keyword evidence="8" id="KW-1185">Reference proteome</keyword>
<dbReference type="Gene3D" id="3.90.550.10">
    <property type="entry name" value="Spore Coat Polysaccharide Biosynthesis Protein SpsA, Chain A"/>
    <property type="match status" value="1"/>
</dbReference>
<dbReference type="SUPFAM" id="SSF53448">
    <property type="entry name" value="Nucleotide-diphospho-sugar transferases"/>
    <property type="match status" value="1"/>
</dbReference>
<keyword evidence="4" id="KW-0812">Transmembrane</keyword>
<dbReference type="GO" id="GO:0016810">
    <property type="term" value="F:hydrolase activity, acting on carbon-nitrogen (but not peptide) bonds"/>
    <property type="evidence" value="ECO:0007669"/>
    <property type="project" value="InterPro"/>
</dbReference>
<feature type="transmembrane region" description="Helical" evidence="4">
    <location>
        <begin position="995"/>
        <end position="1016"/>
    </location>
</feature>
<dbReference type="EMBL" id="QGNZ01000002">
    <property type="protein sequence ID" value="PWS28108.1"/>
    <property type="molecule type" value="Genomic_DNA"/>
</dbReference>
<protein>
    <submittedName>
        <fullName evidence="7">Glycosyl transferase family 2</fullName>
    </submittedName>
</protein>
<dbReference type="PROSITE" id="PS51677">
    <property type="entry name" value="NODB"/>
    <property type="match status" value="1"/>
</dbReference>
<dbReference type="Gene3D" id="3.20.20.80">
    <property type="entry name" value="Glycosidases"/>
    <property type="match status" value="1"/>
</dbReference>
<dbReference type="PANTHER" id="PTHR43630:SF1">
    <property type="entry name" value="POLY-BETA-1,6-N-ACETYL-D-GLUCOSAMINE SYNTHASE"/>
    <property type="match status" value="1"/>
</dbReference>
<dbReference type="InterPro" id="IPR017853">
    <property type="entry name" value="GH"/>
</dbReference>
<accession>A0A317ESH3</accession>
<feature type="domain" description="NodB homology" evidence="5">
    <location>
        <begin position="482"/>
        <end position="670"/>
    </location>
</feature>
<feature type="transmembrane region" description="Helical" evidence="4">
    <location>
        <begin position="1059"/>
        <end position="1078"/>
    </location>
</feature>
<evidence type="ECO:0000313" key="8">
    <source>
        <dbReference type="Proteomes" id="UP000245379"/>
    </source>
</evidence>
<dbReference type="SMART" id="SM00636">
    <property type="entry name" value="Glyco_18"/>
    <property type="match status" value="1"/>
</dbReference>
<dbReference type="GO" id="GO:0008061">
    <property type="term" value="F:chitin binding"/>
    <property type="evidence" value="ECO:0007669"/>
    <property type="project" value="InterPro"/>
</dbReference>
<dbReference type="Pfam" id="PF01522">
    <property type="entry name" value="Polysacc_deac_1"/>
    <property type="match status" value="1"/>
</dbReference>
<dbReference type="Proteomes" id="UP000245379">
    <property type="component" value="Unassembled WGS sequence"/>
</dbReference>
<dbReference type="OrthoDB" id="9766299at2"/>
<dbReference type="RefSeq" id="WP_109925867.1">
    <property type="nucleotide sequence ID" value="NZ_QGNZ01000002.1"/>
</dbReference>
<feature type="domain" description="GH18" evidence="6">
    <location>
        <begin position="102"/>
        <end position="409"/>
    </location>
</feature>
<dbReference type="Gene3D" id="3.10.50.10">
    <property type="match status" value="1"/>
</dbReference>
<dbReference type="InterPro" id="IPR001173">
    <property type="entry name" value="Glyco_trans_2-like"/>
</dbReference>
<name>A0A317ESH3_9SPHI</name>
<evidence type="ECO:0000259" key="5">
    <source>
        <dbReference type="PROSITE" id="PS51677"/>
    </source>
</evidence>
<evidence type="ECO:0000313" key="7">
    <source>
        <dbReference type="EMBL" id="PWS28108.1"/>
    </source>
</evidence>
<reference evidence="7 8" key="1">
    <citation type="submission" date="2018-05" db="EMBL/GenBank/DDBJ databases">
        <title>Pedobacter paludis sp. nov., isolated from wetland soil.</title>
        <authorList>
            <person name="Zhang Y."/>
            <person name="Wang G."/>
        </authorList>
    </citation>
    <scope>NUCLEOTIDE SEQUENCE [LARGE SCALE GENOMIC DNA]</scope>
    <source>
        <strain evidence="7 8">KCTC22721</strain>
    </source>
</reference>
<keyword evidence="3 7" id="KW-0808">Transferase</keyword>
<dbReference type="CDD" id="cd10962">
    <property type="entry name" value="CE4_GT2-like"/>
    <property type="match status" value="1"/>
</dbReference>
<dbReference type="Pfam" id="PF00704">
    <property type="entry name" value="Glyco_hydro_18"/>
    <property type="match status" value="1"/>
</dbReference>
<dbReference type="GO" id="GO:0016757">
    <property type="term" value="F:glycosyltransferase activity"/>
    <property type="evidence" value="ECO:0007669"/>
    <property type="project" value="UniProtKB-KW"/>
</dbReference>
<evidence type="ECO:0000256" key="1">
    <source>
        <dbReference type="ARBA" id="ARBA00006739"/>
    </source>
</evidence>
<keyword evidence="4" id="KW-0472">Membrane</keyword>
<sequence>MSGKQIFQTENKKRWNTFTWISRSFFLVFIIAVICVAYTLSSVQYPDLPFINTNTPLTQKQLEKLKKSQQYKAFSIQKTKLQQIRKDREQRILSRKGNYTKRINMAFYVSWAGTASKSLSDLKRNIGHLDMVATESFFLNGDSIVDKTDTAALKVIKEGKKSAIAVVSNYNKDHWDGQAVRRLLADQPAQQKLIYDLIKITKKHGYKGINIDFEELNLENGDRFNAFMKNLYTQFHAEKLIVSQDISPENDDYKPETLQHYNDYIVLMAYDQHTDQSNAGDISHQEWVEEKLDDICNKMDASKVILALACYGYDWPENSIGKPITYEDAMTQAVDLKSKINFNPASANLNYSYNDGSGIKHQVYFTDAATNFNLIRKADDWDIAGIALWRLGSEDKRLWSFISEDLSLDSLKKKPIDLRKISALTMGGIAYIGDGEILDLVSTPNPGSVHFTLDKSSFTIADQQFTRLPSQYVIKRFGEADKKIALTFDDGPDPVYTPQVISILKKEKVPGCFFVVGIMAEQNMELLRQEYNDGYEIGNHTFFHPDMSAIGPRRVKFELNATRRLIEAVTGHSTILFRAPFNADAEPQNISEILPVAQSRKENYINIGEYIDPEDWQPGKTADQIFNEVVKQQNNGNILLLHDAGGNREATVAALPRIIKFFKAKGYTFTTVGNLMGKKRSELMPAVSSTANSGFTGSGDYFFINFFYYGNLILNAVFTVAIALAILRTLFIAYLAIRQRKRSKRNAYKLIENPNEKVSIIIPAYNEEVTAIQTLNSLLKTTYPNFELIFVDDGSKDKTFEIVNQHFENQPQIKVYRKENGGKASALNYGIAKASADFIICIDADTQLKTDAVTELMRYFYSPKIAAVAGTVKVGNADNIITKWQSIEYITAQNMDRRAFDLLNTITVVPGAIGAFRKDVVLEIGGFTIDTLAEDCDLTMRILKAGYKVKNCDTAIAYTEAPETVSMLLKQRFRWSFGVMQSFWKNRKTLLNKKYGYFGMVGMPNILIYQIILPLFSPLADLFMLISLLTGLFSLSAINNLTLTGFSGILSLHNGFGQVLFYYIIFIIVDLVFAGMAFKMEKENYKNLLYIFPQRFFWRQLMYVVLFRSLRRAIKGELETWGTLKRTGNVKENRA</sequence>
<keyword evidence="2" id="KW-0328">Glycosyltransferase</keyword>
<organism evidence="7 8">
    <name type="scientific">Pedobacter yonginense</name>
    <dbReference type="NCBI Taxonomy" id="651869"/>
    <lineage>
        <taxon>Bacteria</taxon>
        <taxon>Pseudomonadati</taxon>
        <taxon>Bacteroidota</taxon>
        <taxon>Sphingobacteriia</taxon>
        <taxon>Sphingobacteriales</taxon>
        <taxon>Sphingobacteriaceae</taxon>
        <taxon>Pedobacter</taxon>
    </lineage>
</organism>
<evidence type="ECO:0000259" key="6">
    <source>
        <dbReference type="PROSITE" id="PS51910"/>
    </source>
</evidence>
<dbReference type="GO" id="GO:0005975">
    <property type="term" value="P:carbohydrate metabolic process"/>
    <property type="evidence" value="ECO:0007669"/>
    <property type="project" value="InterPro"/>
</dbReference>
<dbReference type="CDD" id="cd06423">
    <property type="entry name" value="CESA_like"/>
    <property type="match status" value="1"/>
</dbReference>
<dbReference type="InterPro" id="IPR029044">
    <property type="entry name" value="Nucleotide-diphossugar_trans"/>
</dbReference>
<dbReference type="PROSITE" id="PS51910">
    <property type="entry name" value="GH18_2"/>
    <property type="match status" value="1"/>
</dbReference>
<proteinExistence type="inferred from homology"/>
<feature type="transmembrane region" description="Helical" evidence="4">
    <location>
        <begin position="20"/>
        <end position="40"/>
    </location>
</feature>
<dbReference type="InterPro" id="IPR002509">
    <property type="entry name" value="NODB_dom"/>
</dbReference>
<dbReference type="InterPro" id="IPR029070">
    <property type="entry name" value="Chitinase_insertion_sf"/>
</dbReference>
<dbReference type="PANTHER" id="PTHR43630">
    <property type="entry name" value="POLY-BETA-1,6-N-ACETYL-D-GLUCOSAMINE SYNTHASE"/>
    <property type="match status" value="1"/>
</dbReference>
<gene>
    <name evidence="7" type="ORF">DHW03_11180</name>
</gene>
<comment type="similarity">
    <text evidence="1">Belongs to the glycosyltransferase 2 family.</text>
</comment>
<evidence type="ECO:0000256" key="2">
    <source>
        <dbReference type="ARBA" id="ARBA00022676"/>
    </source>
</evidence>
<evidence type="ECO:0000256" key="4">
    <source>
        <dbReference type="SAM" id="Phobius"/>
    </source>
</evidence>
<dbReference type="Pfam" id="PF00535">
    <property type="entry name" value="Glycos_transf_2"/>
    <property type="match status" value="1"/>
</dbReference>
<evidence type="ECO:0000256" key="3">
    <source>
        <dbReference type="ARBA" id="ARBA00022679"/>
    </source>
</evidence>
<dbReference type="SUPFAM" id="SSF51445">
    <property type="entry name" value="(Trans)glycosidases"/>
    <property type="match status" value="1"/>
</dbReference>
<feature type="transmembrane region" description="Helical" evidence="4">
    <location>
        <begin position="1022"/>
        <end position="1047"/>
    </location>
</feature>
<dbReference type="AlphaFoldDB" id="A0A317ESH3"/>
<dbReference type="Gene3D" id="3.20.20.370">
    <property type="entry name" value="Glycoside hydrolase/deacetylase"/>
    <property type="match status" value="1"/>
</dbReference>